<evidence type="ECO:0000313" key="11">
    <source>
        <dbReference type="Proteomes" id="UP000188184"/>
    </source>
</evidence>
<reference evidence="10 11" key="1">
    <citation type="submission" date="2017-02" db="EMBL/GenBank/DDBJ databases">
        <title>The complete genomic sequence of a novel cold adapted crude oil-degrading bacterium Planococcus qaidamina Y42.</title>
        <authorList>
            <person name="Yang R."/>
        </authorList>
    </citation>
    <scope>NUCLEOTIDE SEQUENCE [LARGE SCALE GENOMIC DNA]</scope>
    <source>
        <strain evidence="10 11">Y42</strain>
    </source>
</reference>
<evidence type="ECO:0000256" key="7">
    <source>
        <dbReference type="ARBA" id="ARBA00025527"/>
    </source>
</evidence>
<dbReference type="InterPro" id="IPR050147">
    <property type="entry name" value="Ser/Thr_Dehydratase"/>
</dbReference>
<proteinExistence type="inferred from homology"/>
<gene>
    <name evidence="10" type="ORF">B0X71_00610</name>
</gene>
<dbReference type="AlphaFoldDB" id="A0A1Q2KU90"/>
<name>A0A1Q2KU90_9BACL</name>
<evidence type="ECO:0000256" key="8">
    <source>
        <dbReference type="ARBA" id="ARBA00031427"/>
    </source>
</evidence>
<evidence type="ECO:0000259" key="9">
    <source>
        <dbReference type="Pfam" id="PF00291"/>
    </source>
</evidence>
<keyword evidence="6" id="KW-0456">Lyase</keyword>
<comment type="function">
    <text evidence="7">Catalyzes the anaerobic formation of alpha-ketobutyrate and ammonia from threonine in a two-step reaction. The first step involved a dehydration of threonine and a production of enamine intermediates (aminocrotonate), which tautomerizes to its imine form (iminobutyrate). Both intermediates are unstable and short-lived. The second step is the nonenzymatic hydrolysis of the enamine/imine intermediates to form 2-ketobutyrate and free ammonia. In the low water environment of the cell, the second step is accelerated by RidA.</text>
</comment>
<dbReference type="FunFam" id="3.40.50.1100:FF:000005">
    <property type="entry name" value="Threonine dehydratase catabolic"/>
    <property type="match status" value="1"/>
</dbReference>
<sequence>MTPVVHRTPCKQSATLNRLAGKKISLKLENLQKTGSFKVRGAYNEISQLSDEVCANGILAASAGNHAQGVALAGQKRGVPVTVFMPETTPQAKVMATRQYGAIVKLNAARTQPTIAEGIGVKEPGMLTTNVILSLVDEVLTVTEQEIASAILFMLEREKMLVEGAGAAAVAAALAGYLPAGSGSTGIIVSGGNLDIAKLVRCHELVAGLNPAVLSIL</sequence>
<dbReference type="Proteomes" id="UP000188184">
    <property type="component" value="Chromosome"/>
</dbReference>
<evidence type="ECO:0000313" key="10">
    <source>
        <dbReference type="EMBL" id="AQQ51770.1"/>
    </source>
</evidence>
<dbReference type="PANTHER" id="PTHR48078">
    <property type="entry name" value="THREONINE DEHYDRATASE, MITOCHONDRIAL-RELATED"/>
    <property type="match status" value="1"/>
</dbReference>
<dbReference type="OrthoDB" id="9811476at2"/>
<organism evidence="10 11">
    <name type="scientific">Planococcus lenghuensis</name>
    <dbReference type="NCBI Taxonomy" id="2213202"/>
    <lineage>
        <taxon>Bacteria</taxon>
        <taxon>Bacillati</taxon>
        <taxon>Bacillota</taxon>
        <taxon>Bacilli</taxon>
        <taxon>Bacillales</taxon>
        <taxon>Caryophanaceae</taxon>
        <taxon>Planococcus</taxon>
    </lineage>
</organism>
<dbReference type="SUPFAM" id="SSF53686">
    <property type="entry name" value="Tryptophan synthase beta subunit-like PLP-dependent enzymes"/>
    <property type="match status" value="1"/>
</dbReference>
<dbReference type="InterPro" id="IPR001926">
    <property type="entry name" value="TrpB-like_PALP"/>
</dbReference>
<evidence type="ECO:0000256" key="2">
    <source>
        <dbReference type="ARBA" id="ARBA00001933"/>
    </source>
</evidence>
<dbReference type="GO" id="GO:0009097">
    <property type="term" value="P:isoleucine biosynthetic process"/>
    <property type="evidence" value="ECO:0007669"/>
    <property type="project" value="TreeGrafter"/>
</dbReference>
<comment type="catalytic activity">
    <reaction evidence="1">
        <text>L-threonine = 2-oxobutanoate + NH4(+)</text>
        <dbReference type="Rhea" id="RHEA:22108"/>
        <dbReference type="ChEBI" id="CHEBI:16763"/>
        <dbReference type="ChEBI" id="CHEBI:28938"/>
        <dbReference type="ChEBI" id="CHEBI:57926"/>
        <dbReference type="EC" id="4.3.1.19"/>
    </reaction>
</comment>
<dbReference type="GO" id="GO:0004794">
    <property type="term" value="F:threonine deaminase activity"/>
    <property type="evidence" value="ECO:0007669"/>
    <property type="project" value="UniProtKB-EC"/>
</dbReference>
<comment type="cofactor">
    <cofactor evidence="2">
        <name>pyridoxal 5'-phosphate</name>
        <dbReference type="ChEBI" id="CHEBI:597326"/>
    </cofactor>
</comment>
<dbReference type="GO" id="GO:0003941">
    <property type="term" value="F:L-serine ammonia-lyase activity"/>
    <property type="evidence" value="ECO:0007669"/>
    <property type="project" value="TreeGrafter"/>
</dbReference>
<dbReference type="KEGG" id="pmar:B0X71_00610"/>
<dbReference type="InterPro" id="IPR036052">
    <property type="entry name" value="TrpB-like_PALP_sf"/>
</dbReference>
<keyword evidence="5" id="KW-0663">Pyridoxal phosphate</keyword>
<dbReference type="Pfam" id="PF00291">
    <property type="entry name" value="PALP"/>
    <property type="match status" value="2"/>
</dbReference>
<evidence type="ECO:0000256" key="1">
    <source>
        <dbReference type="ARBA" id="ARBA00001274"/>
    </source>
</evidence>
<accession>A0A1Q2KU90</accession>
<dbReference type="GO" id="GO:0006567">
    <property type="term" value="P:L-threonine catabolic process"/>
    <property type="evidence" value="ECO:0007669"/>
    <property type="project" value="TreeGrafter"/>
</dbReference>
<dbReference type="RefSeq" id="WP_077587644.1">
    <property type="nucleotide sequence ID" value="NZ_CP019640.1"/>
</dbReference>
<dbReference type="GO" id="GO:0006565">
    <property type="term" value="P:L-serine catabolic process"/>
    <property type="evidence" value="ECO:0007669"/>
    <property type="project" value="TreeGrafter"/>
</dbReference>
<dbReference type="Gene3D" id="3.40.50.1100">
    <property type="match status" value="3"/>
</dbReference>
<dbReference type="PANTHER" id="PTHR48078:SF19">
    <property type="entry name" value="ACT DOMAIN-CONTAINING PROTEIN"/>
    <property type="match status" value="1"/>
</dbReference>
<feature type="domain" description="Tryptophan synthase beta chain-like PALP" evidence="9">
    <location>
        <begin position="2"/>
        <end position="104"/>
    </location>
</feature>
<evidence type="ECO:0000256" key="4">
    <source>
        <dbReference type="ARBA" id="ARBA00012096"/>
    </source>
</evidence>
<dbReference type="EMBL" id="CP019640">
    <property type="protein sequence ID" value="AQQ51770.1"/>
    <property type="molecule type" value="Genomic_DNA"/>
</dbReference>
<evidence type="ECO:0000256" key="6">
    <source>
        <dbReference type="ARBA" id="ARBA00023239"/>
    </source>
</evidence>
<protein>
    <recommendedName>
        <fullName evidence="4">threonine ammonia-lyase</fullName>
        <ecNumber evidence="4">4.3.1.19</ecNumber>
    </recommendedName>
    <alternativeName>
        <fullName evidence="8">Threonine deaminase</fullName>
    </alternativeName>
</protein>
<evidence type="ECO:0000256" key="3">
    <source>
        <dbReference type="ARBA" id="ARBA00010869"/>
    </source>
</evidence>
<feature type="domain" description="Tryptophan synthase beta chain-like PALP" evidence="9">
    <location>
        <begin position="110"/>
        <end position="191"/>
    </location>
</feature>
<comment type="similarity">
    <text evidence="3">Belongs to the serine/threonine dehydratase family.</text>
</comment>
<dbReference type="EC" id="4.3.1.19" evidence="4"/>
<evidence type="ECO:0000256" key="5">
    <source>
        <dbReference type="ARBA" id="ARBA00022898"/>
    </source>
</evidence>
<keyword evidence="11" id="KW-1185">Reference proteome</keyword>